<keyword evidence="1" id="KW-0472">Membrane</keyword>
<dbReference type="OrthoDB" id="3059868at2759"/>
<dbReference type="AlphaFoldDB" id="A0A401GIF9"/>
<gene>
    <name evidence="2" type="ORF">SCP_0402750</name>
</gene>
<dbReference type="EMBL" id="BFAD01000004">
    <property type="protein sequence ID" value="GBE81901.1"/>
    <property type="molecule type" value="Genomic_DNA"/>
</dbReference>
<evidence type="ECO:0000256" key="1">
    <source>
        <dbReference type="SAM" id="Phobius"/>
    </source>
</evidence>
<dbReference type="GeneID" id="38778818"/>
<dbReference type="Proteomes" id="UP000287166">
    <property type="component" value="Unassembled WGS sequence"/>
</dbReference>
<organism evidence="2 3">
    <name type="scientific">Sparassis crispa</name>
    <dbReference type="NCBI Taxonomy" id="139825"/>
    <lineage>
        <taxon>Eukaryota</taxon>
        <taxon>Fungi</taxon>
        <taxon>Dikarya</taxon>
        <taxon>Basidiomycota</taxon>
        <taxon>Agaricomycotina</taxon>
        <taxon>Agaricomycetes</taxon>
        <taxon>Polyporales</taxon>
        <taxon>Sparassidaceae</taxon>
        <taxon>Sparassis</taxon>
    </lineage>
</organism>
<sequence>MDFFKVSSTVPYNMKLQCNSHSIDPPSLPWCLLKNGMSPVHTLAVVLLLVSVLTAILCSLSSRDSDILLARRRQALYAILFLVTPTCSLWSAAYLAIARRAAASGNNIVRLPLRELLDDIVAGKMQLRDTGLDLPSLITSTLRVHDWLIVLRVELSWWATVLGWIAASHFSFIKSYSFVWSGSQFISDRKTSPSSSSFKTSSLTQTLHNLNGTRTEAVSLLPARGLSLDTVPYLHLEAFVRALQTALCPGSCISINFTARCTSVSFLSSSFVLTALPFLPRQRIHRGSRNTYTSQQLSSTSSDAVRTTTPLFASLSYVLDLITSGSMPLIVHSVRNVSEQQASSLNAYVRDLEEDAGVRMAFVRRWGLPGWREEMVYTSWEAALLTSRLLERWEVMAYKAV</sequence>
<proteinExistence type="predicted"/>
<dbReference type="RefSeq" id="XP_027612814.1">
    <property type="nucleotide sequence ID" value="XM_027757013.1"/>
</dbReference>
<dbReference type="InParanoid" id="A0A401GIF9"/>
<keyword evidence="1" id="KW-1133">Transmembrane helix</keyword>
<feature type="transmembrane region" description="Helical" evidence="1">
    <location>
        <begin position="75"/>
        <end position="97"/>
    </location>
</feature>
<accession>A0A401GIF9</accession>
<evidence type="ECO:0000313" key="2">
    <source>
        <dbReference type="EMBL" id="GBE81901.1"/>
    </source>
</evidence>
<comment type="caution">
    <text evidence="2">The sequence shown here is derived from an EMBL/GenBank/DDBJ whole genome shotgun (WGS) entry which is preliminary data.</text>
</comment>
<keyword evidence="3" id="KW-1185">Reference proteome</keyword>
<feature type="transmembrane region" description="Helical" evidence="1">
    <location>
        <begin position="42"/>
        <end position="63"/>
    </location>
</feature>
<reference evidence="2 3" key="1">
    <citation type="journal article" date="2018" name="Sci. Rep.">
        <title>Genome sequence of the cauliflower mushroom Sparassis crispa (Hanabiratake) and its association with beneficial usage.</title>
        <authorList>
            <person name="Kiyama R."/>
            <person name="Furutani Y."/>
            <person name="Kawaguchi K."/>
            <person name="Nakanishi T."/>
        </authorList>
    </citation>
    <scope>NUCLEOTIDE SEQUENCE [LARGE SCALE GENOMIC DNA]</scope>
</reference>
<keyword evidence="1" id="KW-0812">Transmembrane</keyword>
<name>A0A401GIF9_9APHY</name>
<protein>
    <submittedName>
        <fullName evidence="2">Uncharacterized protein</fullName>
    </submittedName>
</protein>
<evidence type="ECO:0000313" key="3">
    <source>
        <dbReference type="Proteomes" id="UP000287166"/>
    </source>
</evidence>